<accession>A0ABN9VDS6</accession>
<feature type="compositionally biased region" description="Basic and acidic residues" evidence="1">
    <location>
        <begin position="330"/>
        <end position="341"/>
    </location>
</feature>
<feature type="compositionally biased region" description="Basic residues" evidence="1">
    <location>
        <begin position="318"/>
        <end position="329"/>
    </location>
</feature>
<sequence>PVRRKRSPTVRAETSPSVPPAAAGGSRVTLSLQYYLTHRRASGLTYLRIAAPAAPRTRPPPHGQASPAARGAPWLRCGPSERTRCPSPCGTPSSRTWRTVRGARGPPRGAPRCRRRSTGPRRADSARPRPAAAATTAGIPRPRTTPRTGRPTCRTAAARRSRRAATRTAVRGAPSRTRRTSGRAGREAPAVPCSPGRSGPGPRRHRTRRHDEAEPDAPAQGPRSRRCRRCRGRMGDRCPCIARADALAVAAGTPRGRPALPSLPRQHAHAIAIRSLPADVREAPRAMAETTLKGHSATGRRRGRAPTGGGGRPSPHGLLRRGGRRHRGGARREEGPAEQPERTPAAGLRRQGKARRATGGPGVHVAEQQGVRRAVGRGRHHADADGVHWGRVAARGGDGASRAEPAARRPQLRLRAAAVHEECPAEERVRCRGRHFRRGRGRLVRAAGRARARRLPAGPRAGVRAGGHLRRPGRAGGAARRRARGRAAYLSRDGVRIEGGVRRLQLGVLLRGSAVSSAARAERVRQSAGPPPTSSFLPPLRSWSCRALCMVAWFPCKWSIGAPSATSCLDLPTGHCSAFETQLCRFSSAENLIMDGASPHMLDLWLPLRLKCCRLLCGMTLPMEIDAKVQARGHECAKIATMTSSRIAVDPSSRSRLTFSCSSYRRLLTEQLDRAFPRWGSHSPSFVEGLISQVRRDG</sequence>
<dbReference type="EMBL" id="CAUYUJ010017055">
    <property type="protein sequence ID" value="CAK0871270.1"/>
    <property type="molecule type" value="Genomic_DNA"/>
</dbReference>
<reference evidence="2" key="1">
    <citation type="submission" date="2023-10" db="EMBL/GenBank/DDBJ databases">
        <authorList>
            <person name="Chen Y."/>
            <person name="Shah S."/>
            <person name="Dougan E. K."/>
            <person name="Thang M."/>
            <person name="Chan C."/>
        </authorList>
    </citation>
    <scope>NUCLEOTIDE SEQUENCE [LARGE SCALE GENOMIC DNA]</scope>
</reference>
<proteinExistence type="predicted"/>
<dbReference type="Proteomes" id="UP001189429">
    <property type="component" value="Unassembled WGS sequence"/>
</dbReference>
<feature type="compositionally biased region" description="Basic residues" evidence="1">
    <location>
        <begin position="467"/>
        <end position="482"/>
    </location>
</feature>
<protein>
    <submittedName>
        <fullName evidence="2">Uncharacterized protein</fullName>
    </submittedName>
</protein>
<name>A0ABN9VDS6_9DINO</name>
<keyword evidence="3" id="KW-1185">Reference proteome</keyword>
<feature type="compositionally biased region" description="Low complexity" evidence="1">
    <location>
        <begin position="166"/>
        <end position="175"/>
    </location>
</feature>
<feature type="region of interest" description="Disordered" evidence="1">
    <location>
        <begin position="458"/>
        <end position="482"/>
    </location>
</feature>
<evidence type="ECO:0000256" key="1">
    <source>
        <dbReference type="SAM" id="MobiDB-lite"/>
    </source>
</evidence>
<organism evidence="2 3">
    <name type="scientific">Prorocentrum cordatum</name>
    <dbReference type="NCBI Taxonomy" id="2364126"/>
    <lineage>
        <taxon>Eukaryota</taxon>
        <taxon>Sar</taxon>
        <taxon>Alveolata</taxon>
        <taxon>Dinophyceae</taxon>
        <taxon>Prorocentrales</taxon>
        <taxon>Prorocentraceae</taxon>
        <taxon>Prorocentrum</taxon>
    </lineage>
</organism>
<feature type="region of interest" description="Disordered" evidence="1">
    <location>
        <begin position="1"/>
        <end position="25"/>
    </location>
</feature>
<feature type="compositionally biased region" description="Low complexity" evidence="1">
    <location>
        <begin position="128"/>
        <end position="156"/>
    </location>
</feature>
<evidence type="ECO:0000313" key="2">
    <source>
        <dbReference type="EMBL" id="CAK0871270.1"/>
    </source>
</evidence>
<feature type="region of interest" description="Disordered" evidence="1">
    <location>
        <begin position="290"/>
        <end position="409"/>
    </location>
</feature>
<feature type="region of interest" description="Disordered" evidence="1">
    <location>
        <begin position="53"/>
        <end position="230"/>
    </location>
</feature>
<evidence type="ECO:0000313" key="3">
    <source>
        <dbReference type="Proteomes" id="UP001189429"/>
    </source>
</evidence>
<comment type="caution">
    <text evidence="2">The sequence shown here is derived from an EMBL/GenBank/DDBJ whole genome shotgun (WGS) entry which is preliminary data.</text>
</comment>
<gene>
    <name evidence="2" type="ORF">PCOR1329_LOCUS57160</name>
</gene>
<feature type="non-terminal residue" evidence="2">
    <location>
        <position position="1"/>
    </location>
</feature>